<evidence type="ECO:0000313" key="3">
    <source>
        <dbReference type="EMBL" id="UFZ04964.1"/>
    </source>
</evidence>
<evidence type="ECO:0000256" key="1">
    <source>
        <dbReference type="ARBA" id="ARBA00037999"/>
    </source>
</evidence>
<protein>
    <submittedName>
        <fullName evidence="3">DegT/DnrJ/EryC1/StrS family aminotransferase</fullName>
    </submittedName>
</protein>
<keyword evidence="4" id="KW-1185">Reference proteome</keyword>
<dbReference type="CDD" id="cd00616">
    <property type="entry name" value="AHBA_syn"/>
    <property type="match status" value="1"/>
</dbReference>
<dbReference type="Gene3D" id="3.90.1150.10">
    <property type="entry name" value="Aspartate Aminotransferase, domain 1"/>
    <property type="match status" value="1"/>
</dbReference>
<dbReference type="SUPFAM" id="SSF53383">
    <property type="entry name" value="PLP-dependent transferases"/>
    <property type="match status" value="1"/>
</dbReference>
<dbReference type="RefSeq" id="WP_231322495.1">
    <property type="nucleotide sequence ID" value="NZ_CP088156.1"/>
</dbReference>
<dbReference type="PANTHER" id="PTHR30244">
    <property type="entry name" value="TRANSAMINASE"/>
    <property type="match status" value="1"/>
</dbReference>
<keyword evidence="3" id="KW-0808">Transferase</keyword>
<evidence type="ECO:0000256" key="2">
    <source>
        <dbReference type="RuleBase" id="RU004508"/>
    </source>
</evidence>
<dbReference type="Pfam" id="PF01041">
    <property type="entry name" value="DegT_DnrJ_EryC1"/>
    <property type="match status" value="1"/>
</dbReference>
<dbReference type="PANTHER" id="PTHR30244:SF34">
    <property type="entry name" value="DTDP-4-AMINO-4,6-DIDEOXYGALACTOSE TRANSAMINASE"/>
    <property type="match status" value="1"/>
</dbReference>
<keyword evidence="3" id="KW-0032">Aminotransferase</keyword>
<dbReference type="GO" id="GO:0008483">
    <property type="term" value="F:transaminase activity"/>
    <property type="evidence" value="ECO:0007669"/>
    <property type="project" value="UniProtKB-KW"/>
</dbReference>
<evidence type="ECO:0000313" key="4">
    <source>
        <dbReference type="Proteomes" id="UP001431010"/>
    </source>
</evidence>
<accession>A0ABY3RE84</accession>
<dbReference type="InterPro" id="IPR015422">
    <property type="entry name" value="PyrdxlP-dep_Trfase_small"/>
</dbReference>
<dbReference type="InterPro" id="IPR015424">
    <property type="entry name" value="PyrdxlP-dep_Trfase"/>
</dbReference>
<comment type="similarity">
    <text evidence="1 2">Belongs to the DegT/DnrJ/EryC1 family.</text>
</comment>
<organism evidence="3 4">
    <name type="scientific">Bradyrhizobium ontarionense</name>
    <dbReference type="NCBI Taxonomy" id="2898149"/>
    <lineage>
        <taxon>Bacteria</taxon>
        <taxon>Pseudomonadati</taxon>
        <taxon>Pseudomonadota</taxon>
        <taxon>Alphaproteobacteria</taxon>
        <taxon>Hyphomicrobiales</taxon>
        <taxon>Nitrobacteraceae</taxon>
        <taxon>Bradyrhizobium</taxon>
    </lineage>
</organism>
<dbReference type="PIRSF" id="PIRSF000390">
    <property type="entry name" value="PLP_StrS"/>
    <property type="match status" value="1"/>
</dbReference>
<proteinExistence type="inferred from homology"/>
<dbReference type="Gene3D" id="3.40.640.10">
    <property type="entry name" value="Type I PLP-dependent aspartate aminotransferase-like (Major domain)"/>
    <property type="match status" value="1"/>
</dbReference>
<dbReference type="InterPro" id="IPR015421">
    <property type="entry name" value="PyrdxlP-dep_Trfase_major"/>
</dbReference>
<reference evidence="3" key="1">
    <citation type="journal article" date="2024" name="Antonie Van Leeuwenhoek">
        <title>Bradyrhizobium ontarionense sp. nov., a novel bacterial symbiont isolated from Aeschynomene indica (Indian jointvetch), harbours photosynthesis, nitrogen fixation and nitrous oxide (N2O) reductase genes.</title>
        <authorList>
            <person name="Bromfield E.S.P."/>
            <person name="Cloutier S."/>
        </authorList>
    </citation>
    <scope>NUCLEOTIDE SEQUENCE</scope>
    <source>
        <strain evidence="3">A19</strain>
    </source>
</reference>
<gene>
    <name evidence="3" type="ORF">LQG66_01180</name>
</gene>
<dbReference type="InterPro" id="IPR000653">
    <property type="entry name" value="DegT/StrS_aminotransferase"/>
</dbReference>
<dbReference type="EMBL" id="CP088156">
    <property type="protein sequence ID" value="UFZ04964.1"/>
    <property type="molecule type" value="Genomic_DNA"/>
</dbReference>
<sequence>MSPKIIRPFHLDITPKDRDYLHGALDDILDSGTLILGKYTDEFEKAFAAYVGTKYAVSLNSATSALEIQLRLADVVDRKVAVPTNTNFATVAAIIHAGGKPVFLDMDASTFMPTPAMLEGAHRIHPDLAGFVCVHIGGVIAPDMLEIVEYCGRAGLFLIEDCAHAHGSVLQRKHAGTFGVSGAFSFFPTKVMTTMEGGMIVSDDEEYATAVRSYRNQGKRAGNYNALHVDLGNSWRMSEFAAAFGLSQLKKLDAMLDRRASIAKVYVDCFESAGIAYVSTGHMDRCSNYKVIAVSPSTDVDIKSELAKDDIFLGGAVYDVPCHRQPVFSALSKQNAPCPISEQMCPRQFCLPITSSMDVNDAHRVANAVKRVLQRSPS</sequence>
<keyword evidence="2" id="KW-0663">Pyridoxal phosphate</keyword>
<dbReference type="Proteomes" id="UP001431010">
    <property type="component" value="Chromosome"/>
</dbReference>
<name>A0ABY3RE84_9BRAD</name>